<dbReference type="Proteomes" id="UP000005561">
    <property type="component" value="Unassembled WGS sequence"/>
</dbReference>
<dbReference type="Pfam" id="PF07739">
    <property type="entry name" value="TipAS"/>
    <property type="match status" value="1"/>
</dbReference>
<keyword evidence="3" id="KW-1185">Reference proteome</keyword>
<dbReference type="InterPro" id="IPR012925">
    <property type="entry name" value="TipAS_dom"/>
</dbReference>
<evidence type="ECO:0000313" key="3">
    <source>
        <dbReference type="Proteomes" id="UP000005561"/>
    </source>
</evidence>
<gene>
    <name evidence="2" type="ORF">BRYFOR_07343</name>
</gene>
<dbReference type="AlphaFoldDB" id="C6LFE1"/>
<dbReference type="STRING" id="168384.SAMN05660368_02144"/>
<protein>
    <recommendedName>
        <fullName evidence="1">TipAS antibiotic-recognition domain-containing protein</fullName>
    </recommendedName>
</protein>
<feature type="domain" description="TipAS antibiotic-recognition" evidence="1">
    <location>
        <begin position="124"/>
        <end position="230"/>
    </location>
</feature>
<sequence length="237" mass="26941">MENPALDRNQILLGQRKMLEQKKERLERLIFTIDDILKGENRMDFAVFNQEDIEQLYRAVMGNLSDEQKKQFMGNYIAANGGATSKMSDAKMMGKDAAEQEAEFHKMFVKNASGEQAQKNFQKLVEWYGSKEQVLEGAQPTNPDIFAAYQKRLDAVMKKLADKRGEEPSGFPVKEIIGEYDFVSRQLYQIKDAEAIVKDLAALYQTNEQARTALDKQYGAGTADFFAAAVGEFYKKM</sequence>
<accession>C6LFE1</accession>
<comment type="caution">
    <text evidence="2">The sequence shown here is derived from an EMBL/GenBank/DDBJ whole genome shotgun (WGS) entry which is preliminary data.</text>
</comment>
<name>C6LFE1_9FIRM</name>
<evidence type="ECO:0000259" key="1">
    <source>
        <dbReference type="Pfam" id="PF07739"/>
    </source>
</evidence>
<reference evidence="2" key="1">
    <citation type="submission" date="2009-07" db="EMBL/GenBank/DDBJ databases">
        <authorList>
            <person name="Weinstock G."/>
            <person name="Sodergren E."/>
            <person name="Clifton S."/>
            <person name="Fulton L."/>
            <person name="Fulton B."/>
            <person name="Courtney L."/>
            <person name="Fronick C."/>
            <person name="Harrison M."/>
            <person name="Strong C."/>
            <person name="Farmer C."/>
            <person name="Delahaunty K."/>
            <person name="Markovic C."/>
            <person name="Hall O."/>
            <person name="Minx P."/>
            <person name="Tomlinson C."/>
            <person name="Mitreva M."/>
            <person name="Nelson J."/>
            <person name="Hou S."/>
            <person name="Wollam A."/>
            <person name="Pepin K.H."/>
            <person name="Johnson M."/>
            <person name="Bhonagiri V."/>
            <person name="Nash W.E."/>
            <person name="Warren W."/>
            <person name="Chinwalla A."/>
            <person name="Mardis E.R."/>
            <person name="Wilson R.K."/>
        </authorList>
    </citation>
    <scope>NUCLEOTIDE SEQUENCE [LARGE SCALE GENOMIC DNA]</scope>
    <source>
        <strain evidence="2">DSM 14469</strain>
    </source>
</reference>
<dbReference type="eggNOG" id="COG0789">
    <property type="taxonomic scope" value="Bacteria"/>
</dbReference>
<proteinExistence type="predicted"/>
<evidence type="ECO:0000313" key="2">
    <source>
        <dbReference type="EMBL" id="EET60526.1"/>
    </source>
</evidence>
<dbReference type="EMBL" id="ACCL02000010">
    <property type="protein sequence ID" value="EET60526.1"/>
    <property type="molecule type" value="Genomic_DNA"/>
</dbReference>
<organism evidence="2 3">
    <name type="scientific">Marvinbryantia formatexigens DSM 14469</name>
    <dbReference type="NCBI Taxonomy" id="478749"/>
    <lineage>
        <taxon>Bacteria</taxon>
        <taxon>Bacillati</taxon>
        <taxon>Bacillota</taxon>
        <taxon>Clostridia</taxon>
        <taxon>Lachnospirales</taxon>
        <taxon>Lachnospiraceae</taxon>
        <taxon>Marvinbryantia</taxon>
    </lineage>
</organism>